<dbReference type="Pfam" id="PF02311">
    <property type="entry name" value="AraC_binding"/>
    <property type="match status" value="1"/>
</dbReference>
<evidence type="ECO:0000313" key="6">
    <source>
        <dbReference type="EMBL" id="MFC6956405.1"/>
    </source>
</evidence>
<evidence type="ECO:0000256" key="4">
    <source>
        <dbReference type="SAM" id="MobiDB-lite"/>
    </source>
</evidence>
<comment type="caution">
    <text evidence="6">The sequence shown here is derived from an EMBL/GenBank/DDBJ whole genome shotgun (WGS) entry which is preliminary data.</text>
</comment>
<dbReference type="PANTHER" id="PTHR46796">
    <property type="entry name" value="HTH-TYPE TRANSCRIPTIONAL ACTIVATOR RHAS-RELATED"/>
    <property type="match status" value="1"/>
</dbReference>
<dbReference type="InterPro" id="IPR037923">
    <property type="entry name" value="HTH-like"/>
</dbReference>
<sequence>MVVAAEVRAWRPAVGGVAEAFHARFTDHAYPMHVHDTWTLLLIDEGAVRYDLDRHEHGALQSMVTLLPPQVPHDGQSATPHGFRKRVLYLDGTLLDDALIGRAVDGPEIADPQLRQAVHGVHESLRPGDELEAESRVALVADRLRRHLLGREPVAAPVRDRRLARGLRDLLDRRIASGVTLREAAGELHAHPVHLLRAFSTEFGIAPHRYLVTRRVDRARRLLLDGMPASMVAAATGFYDQPHLTRHFKRVVGTTPARFAGSNGAPSDFSSDGRRFEPSLEPPALVREPRRLRAVPRPEFADRR</sequence>
<evidence type="ECO:0000256" key="1">
    <source>
        <dbReference type="ARBA" id="ARBA00023015"/>
    </source>
</evidence>
<dbReference type="InterPro" id="IPR018060">
    <property type="entry name" value="HTH_AraC"/>
</dbReference>
<reference evidence="7" key="1">
    <citation type="journal article" date="2019" name="Int. J. Syst. Evol. Microbiol.">
        <title>The Global Catalogue of Microorganisms (GCM) 10K type strain sequencing project: providing services to taxonomists for standard genome sequencing and annotation.</title>
        <authorList>
            <consortium name="The Broad Institute Genomics Platform"/>
            <consortium name="The Broad Institute Genome Sequencing Center for Infectious Disease"/>
            <person name="Wu L."/>
            <person name="Ma J."/>
        </authorList>
    </citation>
    <scope>NUCLEOTIDE SEQUENCE [LARGE SCALE GENOMIC DNA]</scope>
    <source>
        <strain evidence="7">KACC 12634</strain>
    </source>
</reference>
<dbReference type="EMBL" id="JBHSYS010000001">
    <property type="protein sequence ID" value="MFC6956405.1"/>
    <property type="molecule type" value="Genomic_DNA"/>
</dbReference>
<dbReference type="PANTHER" id="PTHR46796:SF2">
    <property type="entry name" value="TRANSCRIPTIONAL REGULATORY PROTEIN"/>
    <property type="match status" value="1"/>
</dbReference>
<dbReference type="SUPFAM" id="SSF51215">
    <property type="entry name" value="Regulatory protein AraC"/>
    <property type="match status" value="1"/>
</dbReference>
<dbReference type="InterPro" id="IPR003313">
    <property type="entry name" value="AraC-bd"/>
</dbReference>
<dbReference type="InterPro" id="IPR050204">
    <property type="entry name" value="AraC_XylS_family_regulators"/>
</dbReference>
<feature type="region of interest" description="Disordered" evidence="4">
    <location>
        <begin position="257"/>
        <end position="304"/>
    </location>
</feature>
<keyword evidence="3" id="KW-0804">Transcription</keyword>
<proteinExistence type="predicted"/>
<keyword evidence="7" id="KW-1185">Reference proteome</keyword>
<dbReference type="PROSITE" id="PS01124">
    <property type="entry name" value="HTH_ARAC_FAMILY_2"/>
    <property type="match status" value="1"/>
</dbReference>
<dbReference type="RefSeq" id="WP_382354334.1">
    <property type="nucleotide sequence ID" value="NZ_JBHMBP010000004.1"/>
</dbReference>
<protein>
    <submittedName>
        <fullName evidence="6">AraC family ligand binding domain-containing protein</fullName>
    </submittedName>
</protein>
<name>A0ABW2D4I5_9ACTN</name>
<keyword evidence="2" id="KW-0238">DNA-binding</keyword>
<dbReference type="InterPro" id="IPR009057">
    <property type="entry name" value="Homeodomain-like_sf"/>
</dbReference>
<accession>A0ABW2D4I5</accession>
<dbReference type="Proteomes" id="UP001596470">
    <property type="component" value="Unassembled WGS sequence"/>
</dbReference>
<gene>
    <name evidence="6" type="ORF">ACFQS3_04250</name>
</gene>
<feature type="domain" description="HTH araC/xylS-type" evidence="5">
    <location>
        <begin position="165"/>
        <end position="262"/>
    </location>
</feature>
<dbReference type="Gene3D" id="1.10.10.60">
    <property type="entry name" value="Homeodomain-like"/>
    <property type="match status" value="1"/>
</dbReference>
<organism evidence="6 7">
    <name type="scientific">Glycomyces mayteni</name>
    <dbReference type="NCBI Taxonomy" id="543887"/>
    <lineage>
        <taxon>Bacteria</taxon>
        <taxon>Bacillati</taxon>
        <taxon>Actinomycetota</taxon>
        <taxon>Actinomycetes</taxon>
        <taxon>Glycomycetales</taxon>
        <taxon>Glycomycetaceae</taxon>
        <taxon>Glycomyces</taxon>
    </lineage>
</organism>
<dbReference type="SMART" id="SM00342">
    <property type="entry name" value="HTH_ARAC"/>
    <property type="match status" value="1"/>
</dbReference>
<evidence type="ECO:0000259" key="5">
    <source>
        <dbReference type="PROSITE" id="PS01124"/>
    </source>
</evidence>
<evidence type="ECO:0000256" key="2">
    <source>
        <dbReference type="ARBA" id="ARBA00023125"/>
    </source>
</evidence>
<evidence type="ECO:0000256" key="3">
    <source>
        <dbReference type="ARBA" id="ARBA00023163"/>
    </source>
</evidence>
<dbReference type="SUPFAM" id="SSF46689">
    <property type="entry name" value="Homeodomain-like"/>
    <property type="match status" value="1"/>
</dbReference>
<dbReference type="Pfam" id="PF12833">
    <property type="entry name" value="HTH_18"/>
    <property type="match status" value="1"/>
</dbReference>
<evidence type="ECO:0000313" key="7">
    <source>
        <dbReference type="Proteomes" id="UP001596470"/>
    </source>
</evidence>
<keyword evidence="1" id="KW-0805">Transcription regulation</keyword>